<dbReference type="GO" id="GO:0005524">
    <property type="term" value="F:ATP binding"/>
    <property type="evidence" value="ECO:0007669"/>
    <property type="project" value="UniProtKB-UniRule"/>
</dbReference>
<dbReference type="Ensembl" id="ENSACAT00000048526.1">
    <property type="protein sequence ID" value="ENSACAP00000034443.1"/>
    <property type="gene ID" value="ENSACAG00000035819.1"/>
</dbReference>
<dbReference type="AlphaFoldDB" id="A0A803TGV3"/>
<sequence>MHIGFGDAVTLQGNVGRQMGWLSMCKACLRAPSPLLSPVQDPAVSDARDTACFAPRKMENEEKVINKGEEDEMKLCGYSFCRWRLALVALGMVLTGGFLLLLLYWMPEWRVKATCRRAPLRGCQVVLLRTTVSSGDKGGLGEGGSSVSISRSTPAQFLKDQCYEFRNIWVDKSVITWPISTLKLALSLYSLISVQIYLPCLSCLFDGCSVL</sequence>
<feature type="transmembrane region" description="Helical" evidence="1">
    <location>
        <begin position="83"/>
        <end position="106"/>
    </location>
</feature>
<protein>
    <recommendedName>
        <fullName evidence="1">Cation-transporting ATPase</fullName>
        <ecNumber evidence="1">7.2.2.-</ecNumber>
    </recommendedName>
</protein>
<comment type="similarity">
    <text evidence="1">Belongs to the cation transport ATPase (P-type) (TC 3.A.3) family. Type V subfamily.</text>
</comment>
<keyword evidence="1" id="KW-1278">Translocase</keyword>
<evidence type="ECO:0000259" key="2">
    <source>
        <dbReference type="Pfam" id="PF12409"/>
    </source>
</evidence>
<reference evidence="3" key="1">
    <citation type="submission" date="2009-12" db="EMBL/GenBank/DDBJ databases">
        <title>The Genome Sequence of Anolis carolinensis (Green Anole Lizard).</title>
        <authorList>
            <consortium name="The Genome Sequencing Platform"/>
            <person name="Di Palma F."/>
            <person name="Alfoldi J."/>
            <person name="Heiman D."/>
            <person name="Young S."/>
            <person name="Grabherr M."/>
            <person name="Johnson J."/>
            <person name="Lander E.S."/>
            <person name="Lindblad-Toh K."/>
        </authorList>
    </citation>
    <scope>NUCLEOTIDE SEQUENCE [LARGE SCALE GENOMIC DNA]</scope>
    <source>
        <strain evidence="3">JBL SC #1</strain>
    </source>
</reference>
<dbReference type="GO" id="GO:0016020">
    <property type="term" value="C:membrane"/>
    <property type="evidence" value="ECO:0007669"/>
    <property type="project" value="UniProtKB-SubCell"/>
</dbReference>
<dbReference type="GO" id="GO:0046872">
    <property type="term" value="F:metal ion binding"/>
    <property type="evidence" value="ECO:0007669"/>
    <property type="project" value="UniProtKB-UniRule"/>
</dbReference>
<dbReference type="GO" id="GO:0019829">
    <property type="term" value="F:ATPase-coupled monoatomic cation transmembrane transporter activity"/>
    <property type="evidence" value="ECO:0007669"/>
    <property type="project" value="UniProtKB-UniRule"/>
</dbReference>
<accession>A0A803TGV3</accession>
<feature type="domain" description="P5B-type ATPase N-terminal" evidence="2">
    <location>
        <begin position="69"/>
        <end position="131"/>
    </location>
</feature>
<evidence type="ECO:0000313" key="4">
    <source>
        <dbReference type="Proteomes" id="UP000001646"/>
    </source>
</evidence>
<keyword evidence="1" id="KW-0479">Metal-binding</keyword>
<reference evidence="3" key="3">
    <citation type="submission" date="2025-09" db="UniProtKB">
        <authorList>
            <consortium name="Ensembl"/>
        </authorList>
    </citation>
    <scope>IDENTIFICATION</scope>
</reference>
<keyword evidence="1" id="KW-1133">Transmembrane helix</keyword>
<reference evidence="3" key="2">
    <citation type="submission" date="2025-08" db="UniProtKB">
        <authorList>
            <consortium name="Ensembl"/>
        </authorList>
    </citation>
    <scope>IDENTIFICATION</scope>
</reference>
<keyword evidence="1" id="KW-0067">ATP-binding</keyword>
<keyword evidence="1" id="KW-0472">Membrane</keyword>
<organism evidence="3 4">
    <name type="scientific">Anolis carolinensis</name>
    <name type="common">Green anole</name>
    <name type="synonym">American chameleon</name>
    <dbReference type="NCBI Taxonomy" id="28377"/>
    <lineage>
        <taxon>Eukaryota</taxon>
        <taxon>Metazoa</taxon>
        <taxon>Chordata</taxon>
        <taxon>Craniata</taxon>
        <taxon>Vertebrata</taxon>
        <taxon>Euteleostomi</taxon>
        <taxon>Lepidosauria</taxon>
        <taxon>Squamata</taxon>
        <taxon>Bifurcata</taxon>
        <taxon>Unidentata</taxon>
        <taxon>Episquamata</taxon>
        <taxon>Toxicofera</taxon>
        <taxon>Iguania</taxon>
        <taxon>Dactyloidae</taxon>
        <taxon>Anolis</taxon>
    </lineage>
</organism>
<dbReference type="Pfam" id="PF12409">
    <property type="entry name" value="P5-ATPase"/>
    <property type="match status" value="1"/>
</dbReference>
<keyword evidence="1" id="KW-0460">Magnesium</keyword>
<name>A0A803TGV3_ANOCA</name>
<dbReference type="InParanoid" id="A0A803TGV3"/>
<evidence type="ECO:0000313" key="3">
    <source>
        <dbReference type="Ensembl" id="ENSACAP00000034443.1"/>
    </source>
</evidence>
<proteinExistence type="inferred from homology"/>
<dbReference type="EC" id="7.2.2.-" evidence="1"/>
<keyword evidence="4" id="KW-1185">Reference proteome</keyword>
<evidence type="ECO:0000256" key="1">
    <source>
        <dbReference type="RuleBase" id="RU362082"/>
    </source>
</evidence>
<keyword evidence="1" id="KW-0547">Nucleotide-binding</keyword>
<dbReference type="GeneTree" id="ENSGT00940000155941"/>
<comment type="subcellular location">
    <subcellularLocation>
        <location evidence="1">Membrane</location>
        <topology evidence="1">Multi-pass membrane protein</topology>
    </subcellularLocation>
</comment>
<dbReference type="InterPro" id="IPR047819">
    <property type="entry name" value="P5A-ATPase_N"/>
</dbReference>
<keyword evidence="1" id="KW-0812">Transmembrane</keyword>
<dbReference type="Proteomes" id="UP000001646">
    <property type="component" value="Unplaced"/>
</dbReference>
<comment type="catalytic activity">
    <reaction evidence="1">
        <text>ATP + H2O = ADP + phosphate + H(+)</text>
        <dbReference type="Rhea" id="RHEA:13065"/>
        <dbReference type="ChEBI" id="CHEBI:15377"/>
        <dbReference type="ChEBI" id="CHEBI:15378"/>
        <dbReference type="ChEBI" id="CHEBI:30616"/>
        <dbReference type="ChEBI" id="CHEBI:43474"/>
        <dbReference type="ChEBI" id="CHEBI:456216"/>
    </reaction>
</comment>
<comment type="caution">
    <text evidence="1">Lacks conserved residue(s) required for the propagation of feature annotation.</text>
</comment>